<dbReference type="Proteomes" id="UP000809829">
    <property type="component" value="Unassembled WGS sequence"/>
</dbReference>
<protein>
    <submittedName>
        <fullName evidence="5">AraC-like DNA-binding protein</fullName>
    </submittedName>
</protein>
<dbReference type="InterPro" id="IPR003313">
    <property type="entry name" value="AraC-bd"/>
</dbReference>
<dbReference type="SUPFAM" id="SSF51215">
    <property type="entry name" value="Regulatory protein AraC"/>
    <property type="match status" value="1"/>
</dbReference>
<dbReference type="Gene3D" id="2.60.120.280">
    <property type="entry name" value="Regulatory protein AraC"/>
    <property type="match status" value="1"/>
</dbReference>
<dbReference type="InterPro" id="IPR037923">
    <property type="entry name" value="HTH-like"/>
</dbReference>
<evidence type="ECO:0000256" key="2">
    <source>
        <dbReference type="ARBA" id="ARBA00023125"/>
    </source>
</evidence>
<reference evidence="5 6" key="1">
    <citation type="submission" date="2021-01" db="EMBL/GenBank/DDBJ databases">
        <title>Genomic Encyclopedia of Type Strains, Phase IV (KMG-IV): sequencing the most valuable type-strain genomes for metagenomic binning, comparative biology and taxonomic classification.</title>
        <authorList>
            <person name="Goeker M."/>
        </authorList>
    </citation>
    <scope>NUCLEOTIDE SEQUENCE [LARGE SCALE GENOMIC DNA]</scope>
    <source>
        <strain evidence="5 6">DSM 104297</strain>
    </source>
</reference>
<dbReference type="PANTHER" id="PTHR43280">
    <property type="entry name" value="ARAC-FAMILY TRANSCRIPTIONAL REGULATOR"/>
    <property type="match status" value="1"/>
</dbReference>
<dbReference type="Pfam" id="PF12833">
    <property type="entry name" value="HTH_18"/>
    <property type="match status" value="1"/>
</dbReference>
<dbReference type="EMBL" id="JAFBFC010000002">
    <property type="protein sequence ID" value="MBM7702589.1"/>
    <property type="molecule type" value="Genomic_DNA"/>
</dbReference>
<organism evidence="5 6">
    <name type="scientific">Priestia iocasae</name>
    <dbReference type="NCBI Taxonomy" id="2291674"/>
    <lineage>
        <taxon>Bacteria</taxon>
        <taxon>Bacillati</taxon>
        <taxon>Bacillota</taxon>
        <taxon>Bacilli</taxon>
        <taxon>Bacillales</taxon>
        <taxon>Bacillaceae</taxon>
        <taxon>Priestia</taxon>
    </lineage>
</organism>
<dbReference type="InterPro" id="IPR009057">
    <property type="entry name" value="Homeodomain-like_sf"/>
</dbReference>
<dbReference type="PRINTS" id="PR00032">
    <property type="entry name" value="HTHARAC"/>
</dbReference>
<sequence>MLSHFQTKDYSTFAFRFLEPNTKRVAQIWSVGWDEATSTLYNWDGNERKDGGKYILQYTISGYGVIQLNGKDYKLDAGKAFIVGTTGDYRYYLPKESEQWEFIFLTLYGDEVATCWDYIQRKHHPVIRFHPESAPIQLLAQIYKRAGERKITDAFQASSLSYRFIMELYQYVKTMDTFTDDWPESIISSILFARNHYQEEIGPDEMASAANLSRYHFSRLFKETTGMTPIQYLTKMRIQKAAELLHQTKYSIEEIAENVGYANANYLTKVFRKATGYTPGQYRKSDVSIDEHIMLPK</sequence>
<gene>
    <name evidence="5" type="ORF">JOC83_001423</name>
</gene>
<name>A0ABS2QVT6_9BACI</name>
<dbReference type="PANTHER" id="PTHR43280:SF28">
    <property type="entry name" value="HTH-TYPE TRANSCRIPTIONAL ACTIVATOR RHAS"/>
    <property type="match status" value="1"/>
</dbReference>
<dbReference type="InterPro" id="IPR018060">
    <property type="entry name" value="HTH_AraC"/>
</dbReference>
<keyword evidence="2" id="KW-0238">DNA-binding</keyword>
<dbReference type="SUPFAM" id="SSF46689">
    <property type="entry name" value="Homeodomain-like"/>
    <property type="match status" value="2"/>
</dbReference>
<evidence type="ECO:0000313" key="6">
    <source>
        <dbReference type="Proteomes" id="UP000809829"/>
    </source>
</evidence>
<comment type="caution">
    <text evidence="5">The sequence shown here is derived from an EMBL/GenBank/DDBJ whole genome shotgun (WGS) entry which is preliminary data.</text>
</comment>
<proteinExistence type="predicted"/>
<evidence type="ECO:0000313" key="5">
    <source>
        <dbReference type="EMBL" id="MBM7702589.1"/>
    </source>
</evidence>
<dbReference type="InterPro" id="IPR018062">
    <property type="entry name" value="HTH_AraC-typ_CS"/>
</dbReference>
<keyword evidence="3" id="KW-0804">Transcription</keyword>
<accession>A0ABS2QVT6</accession>
<dbReference type="SMART" id="SM00342">
    <property type="entry name" value="HTH_ARAC"/>
    <property type="match status" value="1"/>
</dbReference>
<keyword evidence="1" id="KW-0805">Transcription regulation</keyword>
<keyword evidence="6" id="KW-1185">Reference proteome</keyword>
<dbReference type="Pfam" id="PF02311">
    <property type="entry name" value="AraC_binding"/>
    <property type="match status" value="1"/>
</dbReference>
<dbReference type="PROSITE" id="PS01124">
    <property type="entry name" value="HTH_ARAC_FAMILY_2"/>
    <property type="match status" value="1"/>
</dbReference>
<dbReference type="PROSITE" id="PS00041">
    <property type="entry name" value="HTH_ARAC_FAMILY_1"/>
    <property type="match status" value="1"/>
</dbReference>
<feature type="domain" description="HTH araC/xylS-type" evidence="4">
    <location>
        <begin position="187"/>
        <end position="285"/>
    </location>
</feature>
<evidence type="ECO:0000256" key="3">
    <source>
        <dbReference type="ARBA" id="ARBA00023163"/>
    </source>
</evidence>
<evidence type="ECO:0000259" key="4">
    <source>
        <dbReference type="PROSITE" id="PS01124"/>
    </source>
</evidence>
<dbReference type="InterPro" id="IPR020449">
    <property type="entry name" value="Tscrpt_reg_AraC-type_HTH"/>
</dbReference>
<evidence type="ECO:0000256" key="1">
    <source>
        <dbReference type="ARBA" id="ARBA00023015"/>
    </source>
</evidence>
<dbReference type="RefSeq" id="WP_205185729.1">
    <property type="nucleotide sequence ID" value="NZ_JAFBFC010000002.1"/>
</dbReference>
<dbReference type="Gene3D" id="1.10.10.60">
    <property type="entry name" value="Homeodomain-like"/>
    <property type="match status" value="2"/>
</dbReference>